<protein>
    <recommendedName>
        <fullName evidence="2">SGNH hydrolase-type esterase domain-containing protein</fullName>
    </recommendedName>
</protein>
<organism evidence="3 4">
    <name type="scientific">[Myrmecia] bisecta</name>
    <dbReference type="NCBI Taxonomy" id="41462"/>
    <lineage>
        <taxon>Eukaryota</taxon>
        <taxon>Viridiplantae</taxon>
        <taxon>Chlorophyta</taxon>
        <taxon>core chlorophytes</taxon>
        <taxon>Trebouxiophyceae</taxon>
        <taxon>Trebouxiales</taxon>
        <taxon>Trebouxiaceae</taxon>
        <taxon>Myrmecia</taxon>
    </lineage>
</organism>
<feature type="signal peptide" evidence="1">
    <location>
        <begin position="1"/>
        <end position="23"/>
    </location>
</feature>
<keyword evidence="4" id="KW-1185">Reference proteome</keyword>
<dbReference type="InterPro" id="IPR013830">
    <property type="entry name" value="SGNH_hydro"/>
</dbReference>
<evidence type="ECO:0000256" key="1">
    <source>
        <dbReference type="SAM" id="SignalP"/>
    </source>
</evidence>
<feature type="domain" description="SGNH hydrolase-type esterase" evidence="2">
    <location>
        <begin position="31"/>
        <end position="199"/>
    </location>
</feature>
<dbReference type="CDD" id="cd00229">
    <property type="entry name" value="SGNH_hydrolase"/>
    <property type="match status" value="1"/>
</dbReference>
<dbReference type="EMBL" id="JALJOR010000001">
    <property type="protein sequence ID" value="KAK9829365.1"/>
    <property type="molecule type" value="Genomic_DNA"/>
</dbReference>
<dbReference type="AlphaFoldDB" id="A0AAW1R5T8"/>
<feature type="chain" id="PRO_5043856027" description="SGNH hydrolase-type esterase domain-containing protein" evidence="1">
    <location>
        <begin position="24"/>
        <end position="420"/>
    </location>
</feature>
<dbReference type="PANTHER" id="PTHR34407:SF1">
    <property type="entry name" value="SGNH HYDROLASE-TYPE ESTERASE DOMAIN-CONTAINING PROTEIN"/>
    <property type="match status" value="1"/>
</dbReference>
<proteinExistence type="predicted"/>
<name>A0AAW1R5T8_9CHLO</name>
<dbReference type="PANTHER" id="PTHR34407">
    <property type="entry name" value="EXPRESSED PROTEIN"/>
    <property type="match status" value="1"/>
</dbReference>
<dbReference type="Pfam" id="PF13472">
    <property type="entry name" value="Lipase_GDSL_2"/>
    <property type="match status" value="1"/>
</dbReference>
<comment type="caution">
    <text evidence="3">The sequence shown here is derived from an EMBL/GenBank/DDBJ whole genome shotgun (WGS) entry which is preliminary data.</text>
</comment>
<gene>
    <name evidence="3" type="ORF">WJX72_005430</name>
</gene>
<evidence type="ECO:0000259" key="2">
    <source>
        <dbReference type="Pfam" id="PF13472"/>
    </source>
</evidence>
<evidence type="ECO:0000313" key="3">
    <source>
        <dbReference type="EMBL" id="KAK9829365.1"/>
    </source>
</evidence>
<accession>A0AAW1R5T8</accession>
<dbReference type="SUPFAM" id="SSF52266">
    <property type="entry name" value="SGNH hydrolase"/>
    <property type="match status" value="1"/>
</dbReference>
<evidence type="ECO:0000313" key="4">
    <source>
        <dbReference type="Proteomes" id="UP001489004"/>
    </source>
</evidence>
<dbReference type="Gene3D" id="3.40.50.1110">
    <property type="entry name" value="SGNH hydrolase"/>
    <property type="match status" value="1"/>
</dbReference>
<keyword evidence="1" id="KW-0732">Signal</keyword>
<reference evidence="3 4" key="1">
    <citation type="journal article" date="2024" name="Nat. Commun.">
        <title>Phylogenomics reveals the evolutionary origins of lichenization in chlorophyte algae.</title>
        <authorList>
            <person name="Puginier C."/>
            <person name="Libourel C."/>
            <person name="Otte J."/>
            <person name="Skaloud P."/>
            <person name="Haon M."/>
            <person name="Grisel S."/>
            <person name="Petersen M."/>
            <person name="Berrin J.G."/>
            <person name="Delaux P.M."/>
            <person name="Dal Grande F."/>
            <person name="Keller J."/>
        </authorList>
    </citation>
    <scope>NUCLEOTIDE SEQUENCE [LARGE SCALE GENOMIC DNA]</scope>
    <source>
        <strain evidence="3 4">SAG 2043</strain>
    </source>
</reference>
<sequence>MSTQLAFTLVLLTVLSGFSVVIATGQPRDLEAHCWADKVKGWFHETFKAVTVLNQGIPATASHFTAQCVYDIVPFDADLVIVEFTVNDHADRAIPFYSADPSKENENVNCKGYERLIRKLLDFPNQPAVVAVHYWGLRHQNMHLFWNTPEDHNDVVNKYYGVPAVSFRNAFYHLIMTQQEGYRPDQVYQDVIHPTALGHSYLAQITVDYLKQVLELLSVLPAASSQPQAPPLPPPLFPNNWPTKTFCKRGDSFKAIVKSAEGWTWRDGWKPGYETTTPGAVLKLAATLPIQGTDDPARTAQKLQVGVGYLESYENMGVATITCESGCYCEPWELDAMHEQRTSVEVFRKFQLHVPTHGSVECIVSIANHPKSNSAGHKLKIMSFMLGEHEYVSPKDATFISGELHGDLMKDPIWVSGDGT</sequence>
<dbReference type="Proteomes" id="UP001489004">
    <property type="component" value="Unassembled WGS sequence"/>
</dbReference>
<dbReference type="InterPro" id="IPR036514">
    <property type="entry name" value="SGNH_hydro_sf"/>
</dbReference>